<feature type="transmembrane region" description="Helical" evidence="2">
    <location>
        <begin position="36"/>
        <end position="62"/>
    </location>
</feature>
<dbReference type="EMBL" id="BMOD01000006">
    <property type="protein sequence ID" value="GGJ34083.1"/>
    <property type="molecule type" value="Genomic_DNA"/>
</dbReference>
<evidence type="ECO:0000256" key="1">
    <source>
        <dbReference type="SAM" id="MobiDB-lite"/>
    </source>
</evidence>
<sequence length="63" mass="7109">MSSFSAGSFSIGSFIGSHSHSHRRHRRHRHHRRRGCLNLGIGCAVYAGIFMVGASWITWWVVS</sequence>
<gene>
    <name evidence="3" type="ORF">GCM10008938_20380</name>
</gene>
<keyword evidence="2" id="KW-0472">Membrane</keyword>
<keyword evidence="4" id="KW-1185">Reference proteome</keyword>
<evidence type="ECO:0000313" key="4">
    <source>
        <dbReference type="Proteomes" id="UP000632222"/>
    </source>
</evidence>
<proteinExistence type="predicted"/>
<reference evidence="4" key="1">
    <citation type="journal article" date="2019" name="Int. J. Syst. Evol. Microbiol.">
        <title>The Global Catalogue of Microorganisms (GCM) 10K type strain sequencing project: providing services to taxonomists for standard genome sequencing and annotation.</title>
        <authorList>
            <consortium name="The Broad Institute Genomics Platform"/>
            <consortium name="The Broad Institute Genome Sequencing Center for Infectious Disease"/>
            <person name="Wu L."/>
            <person name="Ma J."/>
        </authorList>
    </citation>
    <scope>NUCLEOTIDE SEQUENCE [LARGE SCALE GENOMIC DNA]</scope>
    <source>
        <strain evidence="4">JCM 14370</strain>
    </source>
</reference>
<organism evidence="3 4">
    <name type="scientific">Deinococcus roseus</name>
    <dbReference type="NCBI Taxonomy" id="392414"/>
    <lineage>
        <taxon>Bacteria</taxon>
        <taxon>Thermotogati</taxon>
        <taxon>Deinococcota</taxon>
        <taxon>Deinococci</taxon>
        <taxon>Deinococcales</taxon>
        <taxon>Deinococcaceae</taxon>
        <taxon>Deinococcus</taxon>
    </lineage>
</organism>
<evidence type="ECO:0000256" key="2">
    <source>
        <dbReference type="SAM" id="Phobius"/>
    </source>
</evidence>
<accession>A0ABQ2CYU5</accession>
<name>A0ABQ2CYU5_9DEIO</name>
<feature type="compositionally biased region" description="Low complexity" evidence="1">
    <location>
        <begin position="1"/>
        <end position="18"/>
    </location>
</feature>
<evidence type="ECO:0000313" key="3">
    <source>
        <dbReference type="EMBL" id="GGJ34083.1"/>
    </source>
</evidence>
<comment type="caution">
    <text evidence="3">The sequence shown here is derived from an EMBL/GenBank/DDBJ whole genome shotgun (WGS) entry which is preliminary data.</text>
</comment>
<keyword evidence="2" id="KW-0812">Transmembrane</keyword>
<dbReference type="RefSeq" id="WP_189002585.1">
    <property type="nucleotide sequence ID" value="NZ_BMOD01000006.1"/>
</dbReference>
<protein>
    <submittedName>
        <fullName evidence="3">Uncharacterized protein</fullName>
    </submittedName>
</protein>
<keyword evidence="2" id="KW-1133">Transmembrane helix</keyword>
<dbReference type="Proteomes" id="UP000632222">
    <property type="component" value="Unassembled WGS sequence"/>
</dbReference>
<feature type="region of interest" description="Disordered" evidence="1">
    <location>
        <begin position="1"/>
        <end position="30"/>
    </location>
</feature>
<feature type="compositionally biased region" description="Basic residues" evidence="1">
    <location>
        <begin position="19"/>
        <end position="30"/>
    </location>
</feature>